<dbReference type="RefSeq" id="WP_115331670.1">
    <property type="nucleotide sequence ID" value="NZ_CAAAHP010000002.1"/>
</dbReference>
<gene>
    <name evidence="2" type="ORF">NCTC13316_02187</name>
</gene>
<feature type="compositionally biased region" description="Polar residues" evidence="1">
    <location>
        <begin position="472"/>
        <end position="482"/>
    </location>
</feature>
<dbReference type="Proteomes" id="UP000254794">
    <property type="component" value="Unassembled WGS sequence"/>
</dbReference>
<dbReference type="EMBL" id="UGOD01000001">
    <property type="protein sequence ID" value="STX52083.1"/>
    <property type="molecule type" value="Genomic_DNA"/>
</dbReference>
<protein>
    <submittedName>
        <fullName evidence="2">Uncharacterized protein</fullName>
    </submittedName>
</protein>
<organism evidence="2 3">
    <name type="scientific">Legionella busanensis</name>
    <dbReference type="NCBI Taxonomy" id="190655"/>
    <lineage>
        <taxon>Bacteria</taxon>
        <taxon>Pseudomonadati</taxon>
        <taxon>Pseudomonadota</taxon>
        <taxon>Gammaproteobacteria</taxon>
        <taxon>Legionellales</taxon>
        <taxon>Legionellaceae</taxon>
        <taxon>Legionella</taxon>
    </lineage>
</organism>
<evidence type="ECO:0000256" key="1">
    <source>
        <dbReference type="SAM" id="MobiDB-lite"/>
    </source>
</evidence>
<accession>A0A378JP70</accession>
<evidence type="ECO:0000313" key="2">
    <source>
        <dbReference type="EMBL" id="STX52083.1"/>
    </source>
</evidence>
<dbReference type="AlphaFoldDB" id="A0A378JP70"/>
<name>A0A378JP70_9GAMM</name>
<evidence type="ECO:0000313" key="3">
    <source>
        <dbReference type="Proteomes" id="UP000254794"/>
    </source>
</evidence>
<feature type="region of interest" description="Disordered" evidence="1">
    <location>
        <begin position="458"/>
        <end position="482"/>
    </location>
</feature>
<reference evidence="2 3" key="1">
    <citation type="submission" date="2018-06" db="EMBL/GenBank/DDBJ databases">
        <authorList>
            <consortium name="Pathogen Informatics"/>
            <person name="Doyle S."/>
        </authorList>
    </citation>
    <scope>NUCLEOTIDE SEQUENCE [LARGE SCALE GENOMIC DNA]</scope>
    <source>
        <strain evidence="2 3">NCTC13316</strain>
    </source>
</reference>
<proteinExistence type="predicted"/>
<dbReference type="OrthoDB" id="5647295at2"/>
<keyword evidence="3" id="KW-1185">Reference proteome</keyword>
<feature type="compositionally biased region" description="Basic and acidic residues" evidence="1">
    <location>
        <begin position="460"/>
        <end position="471"/>
    </location>
</feature>
<sequence length="482" mass="54632">MTINEKMTQRIIKENLALFLDYKAEQWCKDIANQNLPPDITLVKQNEIRAHAKHLRDYLISGGKCFALSVADGAFSATGYGNWWKAILAQVATWTPKNFAALDQTIDLQHLLPANHKAPVRILTLENLFELVLNAVITEQAQVKVAIEFFLPAEIRQVHYFEPDKKLFELMINGELLQAQSRDIIGGFFTTPKLAILLQGQQKQLSGNICLIHAENHVINVQYDGKWLIYDSNYSHESIETMTKSFDTAEECVEEIKLCLKSEAVALELASFRATKPVKFDFFDKLNIPDIIQLLERGGLYVIAHHAPKQLQKIVELAFNFNDVATALSVALSQENQIQRDCLLVVARYAPDELEKLFILARENAQLALSIAKALTITNDQQWNAMHMMAAQSSPIESLLNLAKINKDIDKALRTTLSMKTKRGKTPLDHFSKDNPNFSKLFTFQLLTPLPMKSLFHPSNSEKKLDQKETSTSKILRTKLQM</sequence>